<reference evidence="2" key="1">
    <citation type="submission" date="2021-04" db="EMBL/GenBank/DDBJ databases">
        <authorList>
            <person name="Tunstrom K."/>
        </authorList>
    </citation>
    <scope>NUCLEOTIDE SEQUENCE</scope>
</reference>
<feature type="compositionally biased region" description="Polar residues" evidence="1">
    <location>
        <begin position="139"/>
        <end position="148"/>
    </location>
</feature>
<feature type="compositionally biased region" description="Polar residues" evidence="1">
    <location>
        <begin position="332"/>
        <end position="342"/>
    </location>
</feature>
<keyword evidence="3" id="KW-1185">Reference proteome</keyword>
<feature type="compositionally biased region" description="Basic and acidic residues" evidence="1">
    <location>
        <begin position="163"/>
        <end position="174"/>
    </location>
</feature>
<comment type="caution">
    <text evidence="2">The sequence shown here is derived from an EMBL/GenBank/DDBJ whole genome shotgun (WGS) entry which is preliminary data.</text>
</comment>
<name>A0A8S3Y5L2_PARAO</name>
<feature type="region of interest" description="Disordered" evidence="1">
    <location>
        <begin position="113"/>
        <end position="180"/>
    </location>
</feature>
<organism evidence="2 3">
    <name type="scientific">Parnassius apollo</name>
    <name type="common">Apollo butterfly</name>
    <name type="synonym">Papilio apollo</name>
    <dbReference type="NCBI Taxonomy" id="110799"/>
    <lineage>
        <taxon>Eukaryota</taxon>
        <taxon>Metazoa</taxon>
        <taxon>Ecdysozoa</taxon>
        <taxon>Arthropoda</taxon>
        <taxon>Hexapoda</taxon>
        <taxon>Insecta</taxon>
        <taxon>Pterygota</taxon>
        <taxon>Neoptera</taxon>
        <taxon>Endopterygota</taxon>
        <taxon>Lepidoptera</taxon>
        <taxon>Glossata</taxon>
        <taxon>Ditrysia</taxon>
        <taxon>Papilionoidea</taxon>
        <taxon>Papilionidae</taxon>
        <taxon>Parnassiinae</taxon>
        <taxon>Parnassini</taxon>
        <taxon>Parnassius</taxon>
        <taxon>Parnassius</taxon>
    </lineage>
</organism>
<protein>
    <submittedName>
        <fullName evidence="2">(apollo) hypothetical protein</fullName>
    </submittedName>
</protein>
<evidence type="ECO:0000256" key="1">
    <source>
        <dbReference type="SAM" id="MobiDB-lite"/>
    </source>
</evidence>
<dbReference type="Proteomes" id="UP000691718">
    <property type="component" value="Unassembled WGS sequence"/>
</dbReference>
<dbReference type="EMBL" id="CAJQZP010001449">
    <property type="protein sequence ID" value="CAG5047416.1"/>
    <property type="molecule type" value="Genomic_DNA"/>
</dbReference>
<accession>A0A8S3Y5L2</accession>
<evidence type="ECO:0000313" key="3">
    <source>
        <dbReference type="Proteomes" id="UP000691718"/>
    </source>
</evidence>
<proteinExistence type="predicted"/>
<sequence length="351" mass="39640">MPCSFKLDTRDSDTSRQSSYEQVLFELKGNQEKTRRHVGVCGDKFGSSCISKENISNIKTTLILDIETSSEYEKPLITQERPCKRVKTLGGKSCSASTSNRKTSITLISDIETSSEDEKPPITQERPCKRVRTRGGKSCSASTSNRKTISIEEELTDITGTTSEHENLSKRSENENLPISDEQLLQILEDPDENYDDDIFDADFIENMNHSDNDSDTSIVSEDELVPRNTEEDQEWSNHYRQTRRINFEGNPVGLKIQPEGSEPIDYFNLVVTNECLQMIVEKSNENASQILAQNFPGTAVSYAASLPLALLVELPVMRLHRELTRLRHTNKTSQTTQQPPSSHKVDKTEM</sequence>
<dbReference type="AlphaFoldDB" id="A0A8S3Y5L2"/>
<gene>
    <name evidence="2" type="ORF">PAPOLLO_LOCUS23918</name>
</gene>
<dbReference type="OrthoDB" id="6939927at2759"/>
<evidence type="ECO:0000313" key="2">
    <source>
        <dbReference type="EMBL" id="CAG5047416.1"/>
    </source>
</evidence>
<feature type="region of interest" description="Disordered" evidence="1">
    <location>
        <begin position="326"/>
        <end position="351"/>
    </location>
</feature>